<evidence type="ECO:0000259" key="7">
    <source>
        <dbReference type="SMART" id="SM00278"/>
    </source>
</evidence>
<keyword evidence="9" id="KW-1185">Reference proteome</keyword>
<evidence type="ECO:0000256" key="6">
    <source>
        <dbReference type="HAMAP-Rule" id="MF_00031"/>
    </source>
</evidence>
<dbReference type="Gene3D" id="2.40.50.140">
    <property type="entry name" value="Nucleic acid-binding proteins"/>
    <property type="match status" value="1"/>
</dbReference>
<dbReference type="InterPro" id="IPR000085">
    <property type="entry name" value="RuvA"/>
</dbReference>
<comment type="subcellular location">
    <subcellularLocation>
        <location evidence="6">Cytoplasm</location>
    </subcellularLocation>
</comment>
<reference evidence="8 9" key="1">
    <citation type="submission" date="2017-05" db="EMBL/GenBank/DDBJ databases">
        <title>Acinetobacter populi ANC 5415 (= PBJ7), whole genome shotgun sequencing project.</title>
        <authorList>
            <person name="Nemec A."/>
            <person name="Radolfova-Krizova L."/>
        </authorList>
    </citation>
    <scope>NUCLEOTIDE SEQUENCE [LARGE SCALE GENOMIC DNA]</scope>
    <source>
        <strain evidence="8 9">PBJ7</strain>
    </source>
</reference>
<comment type="similarity">
    <text evidence="6">Belongs to the RuvA family.</text>
</comment>
<dbReference type="InterPro" id="IPR013849">
    <property type="entry name" value="DNA_helicase_Holl-junc_RuvA_I"/>
</dbReference>
<dbReference type="Pfam" id="PF14520">
    <property type="entry name" value="HHH_5"/>
    <property type="match status" value="1"/>
</dbReference>
<dbReference type="SUPFAM" id="SSF46929">
    <property type="entry name" value="DNA helicase RuvA subunit, C-terminal domain"/>
    <property type="match status" value="1"/>
</dbReference>
<dbReference type="InterPro" id="IPR010994">
    <property type="entry name" value="RuvA_2-like"/>
</dbReference>
<evidence type="ECO:0000256" key="2">
    <source>
        <dbReference type="ARBA" id="ARBA00022763"/>
    </source>
</evidence>
<sequence>MIGSLTGEVIYLEAPTVILNVGGVGYEVDTPLSTFCQLKKGENTTLWTHFVVREDAQQLYGFLDAQDKIIFRTLLKVNGIGARMALGILSSLSVEMLIHTIEHEDVNTLIKVPGIGKKTAERLIIELRDRFKALSKTSSATTSPDLERLQFLPDSPVAEAEAALVSLGYKPIEAQKAVAAVKNSDLKNSQDSAELIRAALKSMMK</sequence>
<evidence type="ECO:0000256" key="3">
    <source>
        <dbReference type="ARBA" id="ARBA00023125"/>
    </source>
</evidence>
<dbReference type="Gene3D" id="1.10.150.20">
    <property type="entry name" value="5' to 3' exonuclease, C-terminal subdomain"/>
    <property type="match status" value="1"/>
</dbReference>
<dbReference type="GO" id="GO:0009379">
    <property type="term" value="C:Holliday junction helicase complex"/>
    <property type="evidence" value="ECO:0007669"/>
    <property type="project" value="InterPro"/>
</dbReference>
<dbReference type="GO" id="GO:0000400">
    <property type="term" value="F:four-way junction DNA binding"/>
    <property type="evidence" value="ECO:0007669"/>
    <property type="project" value="UniProtKB-UniRule"/>
</dbReference>
<dbReference type="CDD" id="cd14332">
    <property type="entry name" value="UBA_RuvA_C"/>
    <property type="match status" value="1"/>
</dbReference>
<dbReference type="HAMAP" id="MF_00031">
    <property type="entry name" value="DNA_HJ_migration_RuvA"/>
    <property type="match status" value="1"/>
</dbReference>
<dbReference type="InterPro" id="IPR036267">
    <property type="entry name" value="RuvA_C_sf"/>
</dbReference>
<dbReference type="GO" id="GO:0009378">
    <property type="term" value="F:four-way junction helicase activity"/>
    <property type="evidence" value="ECO:0007669"/>
    <property type="project" value="InterPro"/>
</dbReference>
<keyword evidence="1 6" id="KW-0963">Cytoplasm</keyword>
<dbReference type="GO" id="GO:0005524">
    <property type="term" value="F:ATP binding"/>
    <property type="evidence" value="ECO:0007669"/>
    <property type="project" value="InterPro"/>
</dbReference>
<dbReference type="InterPro" id="IPR011114">
    <property type="entry name" value="RuvA_C"/>
</dbReference>
<dbReference type="Pfam" id="PF07499">
    <property type="entry name" value="RuvA_C"/>
    <property type="match status" value="1"/>
</dbReference>
<feature type="region of interest" description="Domain III" evidence="6">
    <location>
        <begin position="158"/>
        <end position="205"/>
    </location>
</feature>
<protein>
    <recommendedName>
        <fullName evidence="6">Holliday junction branch migration complex subunit RuvA</fullName>
    </recommendedName>
</protein>
<dbReference type="InterPro" id="IPR003583">
    <property type="entry name" value="Hlx-hairpin-Hlx_DNA-bd_motif"/>
</dbReference>
<comment type="caution">
    <text evidence="6">Lacks conserved residue(s) required for the propagation of feature annotation.</text>
</comment>
<keyword evidence="3 6" id="KW-0238">DNA-binding</keyword>
<keyword evidence="2 6" id="KW-0227">DNA damage</keyword>
<feature type="domain" description="Helix-hairpin-helix DNA-binding motif class 1" evidence="7">
    <location>
        <begin position="107"/>
        <end position="126"/>
    </location>
</feature>
<name>A0A1Z9Z1U7_9GAMM</name>
<comment type="function">
    <text evidence="6">The RuvA-RuvB-RuvC complex processes Holliday junction (HJ) DNA during genetic recombination and DNA repair, while the RuvA-RuvB complex plays an important role in the rescue of blocked DNA replication forks via replication fork reversal (RFR). RuvA specifically binds to HJ cruciform DNA, conferring on it an open structure. The RuvB hexamer acts as an ATP-dependent pump, pulling dsDNA into and through the RuvAB complex. HJ branch migration allows RuvC to scan DNA until it finds its consensus sequence, where it cleaves and resolves the cruciform DNA.</text>
</comment>
<comment type="domain">
    <text evidence="6">Has three domains with a flexible linker between the domains II and III and assumes an 'L' shape. Domain III is highly mobile and contacts RuvB.</text>
</comment>
<evidence type="ECO:0000256" key="1">
    <source>
        <dbReference type="ARBA" id="ARBA00022490"/>
    </source>
</evidence>
<gene>
    <name evidence="6" type="primary">ruvA</name>
    <name evidence="8" type="ORF">CAP51_02220</name>
</gene>
<comment type="subunit">
    <text evidence="6">Homotetramer. Forms an RuvA(8)-RuvB(12)-Holliday junction (HJ) complex. HJ DNA is sandwiched between 2 RuvA tetramers; dsDNA enters through RuvA and exits via RuvB. An RuvB hexamer assembles on each DNA strand where it exits the tetramer. Each RuvB hexamer is contacted by two RuvA subunits (via domain III) on 2 adjacent RuvB subunits; this complex drives branch migration. In the full resolvosome a probable DNA-RuvA(4)-RuvB(12)-RuvC(2) complex forms which resolves the HJ.</text>
</comment>
<organism evidence="8 9">
    <name type="scientific">Acinetobacter populi</name>
    <dbReference type="NCBI Taxonomy" id="1582270"/>
    <lineage>
        <taxon>Bacteria</taxon>
        <taxon>Pseudomonadati</taxon>
        <taxon>Pseudomonadota</taxon>
        <taxon>Gammaproteobacteria</taxon>
        <taxon>Moraxellales</taxon>
        <taxon>Moraxellaceae</taxon>
        <taxon>Acinetobacter</taxon>
    </lineage>
</organism>
<accession>A0A1Z9Z1U7</accession>
<feature type="domain" description="Helix-hairpin-helix DNA-binding motif class 1" evidence="7">
    <location>
        <begin position="72"/>
        <end position="91"/>
    </location>
</feature>
<dbReference type="GO" id="GO:0006281">
    <property type="term" value="P:DNA repair"/>
    <property type="evidence" value="ECO:0007669"/>
    <property type="project" value="UniProtKB-UniRule"/>
</dbReference>
<dbReference type="NCBIfam" id="TIGR00084">
    <property type="entry name" value="ruvA"/>
    <property type="match status" value="1"/>
</dbReference>
<dbReference type="EMBL" id="NEXX01000001">
    <property type="protein sequence ID" value="OUY08453.1"/>
    <property type="molecule type" value="Genomic_DNA"/>
</dbReference>
<evidence type="ECO:0000256" key="5">
    <source>
        <dbReference type="ARBA" id="ARBA00023204"/>
    </source>
</evidence>
<dbReference type="SMART" id="SM00278">
    <property type="entry name" value="HhH1"/>
    <property type="match status" value="2"/>
</dbReference>
<dbReference type="GO" id="GO:0005737">
    <property type="term" value="C:cytoplasm"/>
    <property type="evidence" value="ECO:0007669"/>
    <property type="project" value="UniProtKB-SubCell"/>
</dbReference>
<proteinExistence type="inferred from homology"/>
<comment type="caution">
    <text evidence="8">The sequence shown here is derived from an EMBL/GenBank/DDBJ whole genome shotgun (WGS) entry which is preliminary data.</text>
</comment>
<dbReference type="SUPFAM" id="SSF50249">
    <property type="entry name" value="Nucleic acid-binding proteins"/>
    <property type="match status" value="1"/>
</dbReference>
<keyword evidence="5 6" id="KW-0234">DNA repair</keyword>
<dbReference type="RefSeq" id="WP_087619120.1">
    <property type="nucleotide sequence ID" value="NZ_JAKVJF010000001.1"/>
</dbReference>
<dbReference type="OrthoDB" id="5293449at2"/>
<dbReference type="SUPFAM" id="SSF47781">
    <property type="entry name" value="RuvA domain 2-like"/>
    <property type="match status" value="1"/>
</dbReference>
<dbReference type="Pfam" id="PF01330">
    <property type="entry name" value="RuvA_N"/>
    <property type="match status" value="1"/>
</dbReference>
<dbReference type="GO" id="GO:0048476">
    <property type="term" value="C:Holliday junction resolvase complex"/>
    <property type="evidence" value="ECO:0007669"/>
    <property type="project" value="UniProtKB-UniRule"/>
</dbReference>
<evidence type="ECO:0000313" key="9">
    <source>
        <dbReference type="Proteomes" id="UP000196536"/>
    </source>
</evidence>
<evidence type="ECO:0000313" key="8">
    <source>
        <dbReference type="EMBL" id="OUY08453.1"/>
    </source>
</evidence>
<evidence type="ECO:0000256" key="4">
    <source>
        <dbReference type="ARBA" id="ARBA00023172"/>
    </source>
</evidence>
<dbReference type="GO" id="GO:0006310">
    <property type="term" value="P:DNA recombination"/>
    <property type="evidence" value="ECO:0007669"/>
    <property type="project" value="UniProtKB-UniRule"/>
</dbReference>
<dbReference type="Proteomes" id="UP000196536">
    <property type="component" value="Unassembled WGS sequence"/>
</dbReference>
<dbReference type="Gene3D" id="1.10.8.10">
    <property type="entry name" value="DNA helicase RuvA subunit, C-terminal domain"/>
    <property type="match status" value="1"/>
</dbReference>
<dbReference type="AlphaFoldDB" id="A0A1Z9Z1U7"/>
<keyword evidence="4 6" id="KW-0233">DNA recombination</keyword>
<dbReference type="InterPro" id="IPR012340">
    <property type="entry name" value="NA-bd_OB-fold"/>
</dbReference>